<dbReference type="AlphaFoldDB" id="A0A9P5XUU3"/>
<comment type="similarity">
    <text evidence="3">Belongs to the ustYa family.</text>
</comment>
<dbReference type="PANTHER" id="PTHR33365">
    <property type="entry name" value="YALI0B05434P"/>
    <property type="match status" value="1"/>
</dbReference>
<sequence length="189" mass="20979">MRLPIKLEPVQAEFDCSVRYSLNSPVAEEVWTKSTDTQSGGMIRLGPDRRVFAIAMYHQLHCLAGISRALTAKNRTTASDGHVGHCLNYLRQVFECSADATEEPVVKVSTLKSQGCAPPFIRQCSNWSTLYDFISANYLAFHQFKVKNGTWSCSNEGRDETEGTPKRPPQADLCMLSASGRDSPEAHVH</sequence>
<dbReference type="GO" id="GO:0016491">
    <property type="term" value="F:oxidoreductase activity"/>
    <property type="evidence" value="ECO:0007669"/>
    <property type="project" value="UniProtKB-KW"/>
</dbReference>
<dbReference type="EMBL" id="MU150380">
    <property type="protein sequence ID" value="KAF9457245.1"/>
    <property type="molecule type" value="Genomic_DNA"/>
</dbReference>
<feature type="region of interest" description="Disordered" evidence="4">
    <location>
        <begin position="155"/>
        <end position="189"/>
    </location>
</feature>
<keyword evidence="2" id="KW-0560">Oxidoreductase</keyword>
<dbReference type="Proteomes" id="UP000807353">
    <property type="component" value="Unassembled WGS sequence"/>
</dbReference>
<dbReference type="PANTHER" id="PTHR33365:SF11">
    <property type="entry name" value="TAT PATHWAY SIGNAL SEQUENCE"/>
    <property type="match status" value="1"/>
</dbReference>
<dbReference type="GO" id="GO:0043386">
    <property type="term" value="P:mycotoxin biosynthetic process"/>
    <property type="evidence" value="ECO:0007669"/>
    <property type="project" value="InterPro"/>
</dbReference>
<gene>
    <name evidence="5" type="ORF">BDZ94DRAFT_1273717</name>
</gene>
<evidence type="ECO:0000256" key="4">
    <source>
        <dbReference type="SAM" id="MobiDB-lite"/>
    </source>
</evidence>
<evidence type="ECO:0000313" key="5">
    <source>
        <dbReference type="EMBL" id="KAF9457245.1"/>
    </source>
</evidence>
<comment type="caution">
    <text evidence="5">The sequence shown here is derived from an EMBL/GenBank/DDBJ whole genome shotgun (WGS) entry which is preliminary data.</text>
</comment>
<proteinExistence type="inferred from homology"/>
<evidence type="ECO:0000256" key="3">
    <source>
        <dbReference type="ARBA" id="ARBA00035112"/>
    </source>
</evidence>
<accession>A0A9P5XUU3</accession>
<evidence type="ECO:0000256" key="2">
    <source>
        <dbReference type="ARBA" id="ARBA00023002"/>
    </source>
</evidence>
<organism evidence="5 6">
    <name type="scientific">Collybia nuda</name>
    <dbReference type="NCBI Taxonomy" id="64659"/>
    <lineage>
        <taxon>Eukaryota</taxon>
        <taxon>Fungi</taxon>
        <taxon>Dikarya</taxon>
        <taxon>Basidiomycota</taxon>
        <taxon>Agaricomycotina</taxon>
        <taxon>Agaricomycetes</taxon>
        <taxon>Agaricomycetidae</taxon>
        <taxon>Agaricales</taxon>
        <taxon>Tricholomatineae</taxon>
        <taxon>Clitocybaceae</taxon>
        <taxon>Collybia</taxon>
    </lineage>
</organism>
<comment type="pathway">
    <text evidence="1">Mycotoxin biosynthesis.</text>
</comment>
<feature type="compositionally biased region" description="Basic and acidic residues" evidence="4">
    <location>
        <begin position="156"/>
        <end position="165"/>
    </location>
</feature>
<evidence type="ECO:0000313" key="6">
    <source>
        <dbReference type="Proteomes" id="UP000807353"/>
    </source>
</evidence>
<dbReference type="OrthoDB" id="3687641at2759"/>
<protein>
    <submittedName>
        <fullName evidence="5">Uncharacterized protein</fullName>
    </submittedName>
</protein>
<dbReference type="InterPro" id="IPR021765">
    <property type="entry name" value="UstYa-like"/>
</dbReference>
<evidence type="ECO:0000256" key="1">
    <source>
        <dbReference type="ARBA" id="ARBA00004685"/>
    </source>
</evidence>
<reference evidence="5" key="1">
    <citation type="submission" date="2020-11" db="EMBL/GenBank/DDBJ databases">
        <authorList>
            <consortium name="DOE Joint Genome Institute"/>
            <person name="Ahrendt S."/>
            <person name="Riley R."/>
            <person name="Andreopoulos W."/>
            <person name="Labutti K."/>
            <person name="Pangilinan J."/>
            <person name="Ruiz-Duenas F.J."/>
            <person name="Barrasa J.M."/>
            <person name="Sanchez-Garcia M."/>
            <person name="Camarero S."/>
            <person name="Miyauchi S."/>
            <person name="Serrano A."/>
            <person name="Linde D."/>
            <person name="Babiker R."/>
            <person name="Drula E."/>
            <person name="Ayuso-Fernandez I."/>
            <person name="Pacheco R."/>
            <person name="Padilla G."/>
            <person name="Ferreira P."/>
            <person name="Barriuso J."/>
            <person name="Kellner H."/>
            <person name="Castanera R."/>
            <person name="Alfaro M."/>
            <person name="Ramirez L."/>
            <person name="Pisabarro A.G."/>
            <person name="Kuo A."/>
            <person name="Tritt A."/>
            <person name="Lipzen A."/>
            <person name="He G."/>
            <person name="Yan M."/>
            <person name="Ng V."/>
            <person name="Cullen D."/>
            <person name="Martin F."/>
            <person name="Rosso M.-N."/>
            <person name="Henrissat B."/>
            <person name="Hibbett D."/>
            <person name="Martinez A.T."/>
            <person name="Grigoriev I.V."/>
        </authorList>
    </citation>
    <scope>NUCLEOTIDE SEQUENCE</scope>
    <source>
        <strain evidence="5">CBS 247.69</strain>
    </source>
</reference>
<dbReference type="Pfam" id="PF11807">
    <property type="entry name" value="UstYa"/>
    <property type="match status" value="1"/>
</dbReference>
<name>A0A9P5XUU3_9AGAR</name>
<keyword evidence="6" id="KW-1185">Reference proteome</keyword>